<comment type="catalytic activity">
    <reaction evidence="1">
        <text>S-ubiquitinyl-[E2 ubiquitin-conjugating enzyme]-L-cysteine + [acceptor protein]-L-lysine = [E2 ubiquitin-conjugating enzyme]-L-cysteine + N(6)-ubiquitinyl-[acceptor protein]-L-lysine.</text>
        <dbReference type="EC" id="2.3.2.27"/>
    </reaction>
</comment>
<organism evidence="13 14">
    <name type="scientific">Ceratodon purpureus</name>
    <name type="common">Fire moss</name>
    <name type="synonym">Dicranum purpureum</name>
    <dbReference type="NCBI Taxonomy" id="3225"/>
    <lineage>
        <taxon>Eukaryota</taxon>
        <taxon>Viridiplantae</taxon>
        <taxon>Streptophyta</taxon>
        <taxon>Embryophyta</taxon>
        <taxon>Bryophyta</taxon>
        <taxon>Bryophytina</taxon>
        <taxon>Bryopsida</taxon>
        <taxon>Dicranidae</taxon>
        <taxon>Pseudoditrichales</taxon>
        <taxon>Ditrichaceae</taxon>
        <taxon>Ceratodon</taxon>
    </lineage>
</organism>
<keyword evidence="11" id="KW-0732">Signal</keyword>
<dbReference type="Proteomes" id="UP000822688">
    <property type="component" value="Chromosome 6"/>
</dbReference>
<accession>A0A8T0HEW0</accession>
<evidence type="ECO:0000313" key="13">
    <source>
        <dbReference type="EMBL" id="KAG0570163.1"/>
    </source>
</evidence>
<keyword evidence="8 10" id="KW-1133">Transmembrane helix</keyword>
<name>A0A8T0HEW0_CERPU</name>
<dbReference type="EMBL" id="CM026427">
    <property type="protein sequence ID" value="KAG0570163.1"/>
    <property type="molecule type" value="Genomic_DNA"/>
</dbReference>
<feature type="chain" id="PRO_5035868734" description="RING-type E3 ubiquitin transferase" evidence="11">
    <location>
        <begin position="18"/>
        <end position="715"/>
    </location>
</feature>
<comment type="subcellular location">
    <subcellularLocation>
        <location evidence="2">Endomembrane system</location>
        <topology evidence="2">Multi-pass membrane protein</topology>
    </subcellularLocation>
</comment>
<evidence type="ECO:0000256" key="11">
    <source>
        <dbReference type="SAM" id="SignalP"/>
    </source>
</evidence>
<evidence type="ECO:0000256" key="5">
    <source>
        <dbReference type="ARBA" id="ARBA00022679"/>
    </source>
</evidence>
<evidence type="ECO:0000256" key="2">
    <source>
        <dbReference type="ARBA" id="ARBA00004127"/>
    </source>
</evidence>
<evidence type="ECO:0000256" key="6">
    <source>
        <dbReference type="ARBA" id="ARBA00022692"/>
    </source>
</evidence>
<dbReference type="PANTHER" id="PTHR33389:SF18">
    <property type="entry name" value="OS01G0677900 PROTEIN"/>
    <property type="match status" value="1"/>
</dbReference>
<evidence type="ECO:0000256" key="10">
    <source>
        <dbReference type="SAM" id="Phobius"/>
    </source>
</evidence>
<dbReference type="PANTHER" id="PTHR33389">
    <property type="entry name" value="FAMILY PROTEIN, PUTATIVE (DUF2921)-RELATED"/>
    <property type="match status" value="1"/>
</dbReference>
<protein>
    <recommendedName>
        <fullName evidence="4">RING-type E3 ubiquitin transferase</fullName>
        <ecNumber evidence="4">2.3.2.27</ecNumber>
    </recommendedName>
</protein>
<evidence type="ECO:0000256" key="4">
    <source>
        <dbReference type="ARBA" id="ARBA00012483"/>
    </source>
</evidence>
<dbReference type="Pfam" id="PF11145">
    <property type="entry name" value="DUF2921"/>
    <property type="match status" value="1"/>
</dbReference>
<gene>
    <name evidence="13" type="ORF">KC19_6G143200</name>
</gene>
<keyword evidence="6 10" id="KW-0812">Transmembrane</keyword>
<comment type="caution">
    <text evidence="13">The sequence shown here is derived from an EMBL/GenBank/DDBJ whole genome shotgun (WGS) entry which is preliminary data.</text>
</comment>
<evidence type="ECO:0000256" key="1">
    <source>
        <dbReference type="ARBA" id="ARBA00000900"/>
    </source>
</evidence>
<evidence type="ECO:0000256" key="3">
    <source>
        <dbReference type="ARBA" id="ARBA00004906"/>
    </source>
</evidence>
<evidence type="ECO:0000256" key="9">
    <source>
        <dbReference type="ARBA" id="ARBA00023136"/>
    </source>
</evidence>
<dbReference type="EC" id="2.3.2.27" evidence="4"/>
<feature type="transmembrane region" description="Helical" evidence="10">
    <location>
        <begin position="465"/>
        <end position="484"/>
    </location>
</feature>
<proteinExistence type="predicted"/>
<evidence type="ECO:0000259" key="12">
    <source>
        <dbReference type="Pfam" id="PF11145"/>
    </source>
</evidence>
<evidence type="ECO:0000256" key="8">
    <source>
        <dbReference type="ARBA" id="ARBA00022989"/>
    </source>
</evidence>
<dbReference type="AlphaFoldDB" id="A0A8T0HEW0"/>
<reference evidence="13 14" key="1">
    <citation type="submission" date="2020-06" db="EMBL/GenBank/DDBJ databases">
        <title>WGS assembly of Ceratodon purpureus strain R40.</title>
        <authorList>
            <person name="Carey S.B."/>
            <person name="Jenkins J."/>
            <person name="Shu S."/>
            <person name="Lovell J.T."/>
            <person name="Sreedasyam A."/>
            <person name="Maumus F."/>
            <person name="Tiley G.P."/>
            <person name="Fernandez-Pozo N."/>
            <person name="Barry K."/>
            <person name="Chen C."/>
            <person name="Wang M."/>
            <person name="Lipzen A."/>
            <person name="Daum C."/>
            <person name="Saski C.A."/>
            <person name="Payton A.C."/>
            <person name="Mcbreen J.C."/>
            <person name="Conrad R.E."/>
            <person name="Kollar L.M."/>
            <person name="Olsson S."/>
            <person name="Huttunen S."/>
            <person name="Landis J.B."/>
            <person name="Wickett N.J."/>
            <person name="Johnson M.G."/>
            <person name="Rensing S.A."/>
            <person name="Grimwood J."/>
            <person name="Schmutz J."/>
            <person name="Mcdaniel S.F."/>
        </authorList>
    </citation>
    <scope>NUCLEOTIDE SEQUENCE [LARGE SCALE GENOMIC DNA]</scope>
    <source>
        <strain evidence="13 14">R40</strain>
    </source>
</reference>
<dbReference type="GO" id="GO:0061630">
    <property type="term" value="F:ubiquitin protein ligase activity"/>
    <property type="evidence" value="ECO:0007669"/>
    <property type="project" value="UniProtKB-EC"/>
</dbReference>
<keyword evidence="14" id="KW-1185">Reference proteome</keyword>
<feature type="signal peptide" evidence="11">
    <location>
        <begin position="1"/>
        <end position="17"/>
    </location>
</feature>
<comment type="pathway">
    <text evidence="3">Protein modification; protein ubiquitination.</text>
</comment>
<keyword evidence="7" id="KW-0833">Ubl conjugation pathway</keyword>
<keyword evidence="5" id="KW-0808">Transferase</keyword>
<sequence>MSLWICVLELWIIHVTALNILLPCFAHDLEEIGTPAGIEPLPISRMHYVQIGVDTGVWASTEDEFLSGIAKRRYFYAHNETQIAMARAEAEGYLRSGGGGSGSTLSSIFGSATSFPDSSVEEDGCHFNSLSGDLSFHGSDGMWDLLGSVEAIEILAVDSCTRNRNVRIGDRYFELSSQRWVKPEIPVRANPVPLTRSFKMFVKINVVAMEIFAEGVYFPASGTMHLVGCAREDPLSGLPSVYANSTPTVVMSDDVLDHVEAETESVLPSAQLLWSNLEMHHEPPLNSSAAYDCAISATVQYPPLNCRWNKDRVVKYSFRSNRAKDDPLYFGPPIEGRAFVPYLQRYFRDYNDSENLLLWQRRLETGGQVSLLMLGLLCIARQIDHSSKNEESLPFVSLVMLGIQLAHHLSQTTMFKDLQIHKFHYNRQHFVNSTGHWQYRDDFHFPNSISDLHYKYYETMAWSEYAPYQALAMTAIFMYVWLFHKVGDRRRIMKLRVLRRRPGATDPPSDWRVMHLTLAIFSIVGFLGCFIIGADQYVGYFRRALAGIPVEEEPVNQHFHNPSNLTNLLNEDLVTSPFVSSRLFELSQAQWGFVNKMTSLVVSFFLVPQLLGNSQWRLQLAAGRPLSAWFYVGIPTLNLLPHAFSVATHFQLLPIFPGVYDPYMNSLYGFFLDPTPWWQILVIVCSSFQVPGMSRPRANCTLEKRNRLGSSNVFI</sequence>
<keyword evidence="9 10" id="KW-0472">Membrane</keyword>
<feature type="domain" description="SWEET-like" evidence="12">
    <location>
        <begin position="358"/>
        <end position="663"/>
    </location>
</feature>
<feature type="transmembrane region" description="Helical" evidence="10">
    <location>
        <begin position="516"/>
        <end position="534"/>
    </location>
</feature>
<evidence type="ECO:0000256" key="7">
    <source>
        <dbReference type="ARBA" id="ARBA00022786"/>
    </source>
</evidence>
<dbReference type="GO" id="GO:0012505">
    <property type="term" value="C:endomembrane system"/>
    <property type="evidence" value="ECO:0007669"/>
    <property type="project" value="UniProtKB-SubCell"/>
</dbReference>
<evidence type="ECO:0000313" key="14">
    <source>
        <dbReference type="Proteomes" id="UP000822688"/>
    </source>
</evidence>
<dbReference type="InterPro" id="IPR021319">
    <property type="entry name" value="DUF2921"/>
</dbReference>